<evidence type="ECO:0000259" key="1">
    <source>
        <dbReference type="Pfam" id="PF23310"/>
    </source>
</evidence>
<keyword evidence="3" id="KW-1185">Reference proteome</keyword>
<dbReference type="Proteomes" id="UP000634136">
    <property type="component" value="Unassembled WGS sequence"/>
</dbReference>
<accession>A0A834TRQ1</accession>
<reference evidence="2" key="1">
    <citation type="submission" date="2020-09" db="EMBL/GenBank/DDBJ databases">
        <title>Genome-Enabled Discovery of Anthraquinone Biosynthesis in Senna tora.</title>
        <authorList>
            <person name="Kang S.-H."/>
            <person name="Pandey R.P."/>
            <person name="Lee C.-M."/>
            <person name="Sim J.-S."/>
            <person name="Jeong J.-T."/>
            <person name="Choi B.-S."/>
            <person name="Jung M."/>
            <person name="Ginzburg D."/>
            <person name="Zhao K."/>
            <person name="Won S.Y."/>
            <person name="Oh T.-J."/>
            <person name="Yu Y."/>
            <person name="Kim N.-H."/>
            <person name="Lee O.R."/>
            <person name="Lee T.-H."/>
            <person name="Bashyal P."/>
            <person name="Kim T.-S."/>
            <person name="Lee W.-H."/>
            <person name="Kawkins C."/>
            <person name="Kim C.-K."/>
            <person name="Kim J.S."/>
            <person name="Ahn B.O."/>
            <person name="Rhee S.Y."/>
            <person name="Sohng J.K."/>
        </authorList>
    </citation>
    <scope>NUCLEOTIDE SEQUENCE</scope>
    <source>
        <tissue evidence="2">Leaf</tissue>
    </source>
</reference>
<evidence type="ECO:0000313" key="2">
    <source>
        <dbReference type="EMBL" id="KAF7827235.1"/>
    </source>
</evidence>
<comment type="caution">
    <text evidence="2">The sequence shown here is derived from an EMBL/GenBank/DDBJ whole genome shotgun (WGS) entry which is preliminary data.</text>
</comment>
<name>A0A834TRQ1_9FABA</name>
<feature type="domain" description="At2g35280-like TPR" evidence="1">
    <location>
        <begin position="29"/>
        <end position="61"/>
    </location>
</feature>
<evidence type="ECO:0000313" key="3">
    <source>
        <dbReference type="Proteomes" id="UP000634136"/>
    </source>
</evidence>
<dbReference type="AlphaFoldDB" id="A0A834TRQ1"/>
<dbReference type="EMBL" id="JAAIUW010000006">
    <property type="protein sequence ID" value="KAF7827235.1"/>
    <property type="molecule type" value="Genomic_DNA"/>
</dbReference>
<sequence length="61" mass="7270">MEINVSKDLYTAYDEKDVYKQVVIDDDRLNAWRDISEEENAFFDRCLQCGNTNMLYREGII</sequence>
<dbReference type="Pfam" id="PF23310">
    <property type="entry name" value="TPR_27"/>
    <property type="match status" value="1"/>
</dbReference>
<organism evidence="2 3">
    <name type="scientific">Senna tora</name>
    <dbReference type="NCBI Taxonomy" id="362788"/>
    <lineage>
        <taxon>Eukaryota</taxon>
        <taxon>Viridiplantae</taxon>
        <taxon>Streptophyta</taxon>
        <taxon>Embryophyta</taxon>
        <taxon>Tracheophyta</taxon>
        <taxon>Spermatophyta</taxon>
        <taxon>Magnoliopsida</taxon>
        <taxon>eudicotyledons</taxon>
        <taxon>Gunneridae</taxon>
        <taxon>Pentapetalae</taxon>
        <taxon>rosids</taxon>
        <taxon>fabids</taxon>
        <taxon>Fabales</taxon>
        <taxon>Fabaceae</taxon>
        <taxon>Caesalpinioideae</taxon>
        <taxon>Cassia clade</taxon>
        <taxon>Senna</taxon>
    </lineage>
</organism>
<gene>
    <name evidence="2" type="ORF">G2W53_018399</name>
</gene>
<dbReference type="OrthoDB" id="1865546at2759"/>
<proteinExistence type="predicted"/>
<protein>
    <submittedName>
        <fullName evidence="2">Putative F-box protein</fullName>
    </submittedName>
</protein>
<dbReference type="InterPro" id="IPR057136">
    <property type="entry name" value="At2g35280_TPR_dom"/>
</dbReference>